<dbReference type="Gene3D" id="3.40.50.1820">
    <property type="entry name" value="alpha/beta hydrolase"/>
    <property type="match status" value="1"/>
</dbReference>
<feature type="domain" description="Serine aminopeptidase S33" evidence="1">
    <location>
        <begin position="39"/>
        <end position="304"/>
    </location>
</feature>
<gene>
    <name evidence="2" type="ORF">J2S08_003093</name>
</gene>
<accession>A0ABT9WVS1</accession>
<dbReference type="SUPFAM" id="SSF53474">
    <property type="entry name" value="alpha/beta-Hydrolases"/>
    <property type="match status" value="1"/>
</dbReference>
<dbReference type="GO" id="GO:0016787">
    <property type="term" value="F:hydrolase activity"/>
    <property type="evidence" value="ECO:0007669"/>
    <property type="project" value="UniProtKB-KW"/>
</dbReference>
<dbReference type="InterPro" id="IPR051044">
    <property type="entry name" value="MAG_DAG_Lipase"/>
</dbReference>
<dbReference type="RefSeq" id="WP_307231020.1">
    <property type="nucleotide sequence ID" value="NZ_JAUSTT010000020.1"/>
</dbReference>
<comment type="caution">
    <text evidence="2">The sequence shown here is derived from an EMBL/GenBank/DDBJ whole genome shotgun (WGS) entry which is preliminary data.</text>
</comment>
<dbReference type="InterPro" id="IPR029058">
    <property type="entry name" value="AB_hydrolase_fold"/>
</dbReference>
<dbReference type="Pfam" id="PF12146">
    <property type="entry name" value="Hydrolase_4"/>
    <property type="match status" value="1"/>
</dbReference>
<evidence type="ECO:0000313" key="2">
    <source>
        <dbReference type="EMBL" id="MDQ0177214.1"/>
    </source>
</evidence>
<name>A0ABT9WVS1_9BACI</name>
<keyword evidence="3" id="KW-1185">Reference proteome</keyword>
<evidence type="ECO:0000313" key="3">
    <source>
        <dbReference type="Proteomes" id="UP001223586"/>
    </source>
</evidence>
<dbReference type="InterPro" id="IPR022742">
    <property type="entry name" value="Hydrolase_4"/>
</dbReference>
<protein>
    <submittedName>
        <fullName evidence="2">Alpha-beta hydrolase superfamily lysophospholipase</fullName>
    </submittedName>
</protein>
<keyword evidence="2" id="KW-0378">Hydrolase</keyword>
<dbReference type="Proteomes" id="UP001223586">
    <property type="component" value="Unassembled WGS sequence"/>
</dbReference>
<organism evidence="2 3">
    <name type="scientific">Bacillus chungangensis</name>
    <dbReference type="NCBI Taxonomy" id="587633"/>
    <lineage>
        <taxon>Bacteria</taxon>
        <taxon>Bacillati</taxon>
        <taxon>Bacillota</taxon>
        <taxon>Bacilli</taxon>
        <taxon>Bacillales</taxon>
        <taxon>Bacillaceae</taxon>
        <taxon>Bacillus</taxon>
    </lineage>
</organism>
<dbReference type="PANTHER" id="PTHR11614">
    <property type="entry name" value="PHOSPHOLIPASE-RELATED"/>
    <property type="match status" value="1"/>
</dbReference>
<reference evidence="2 3" key="1">
    <citation type="submission" date="2023-07" db="EMBL/GenBank/DDBJ databases">
        <title>Genomic Encyclopedia of Type Strains, Phase IV (KMG-IV): sequencing the most valuable type-strain genomes for metagenomic binning, comparative biology and taxonomic classification.</title>
        <authorList>
            <person name="Goeker M."/>
        </authorList>
    </citation>
    <scope>NUCLEOTIDE SEQUENCE [LARGE SCALE GENOMIC DNA]</scope>
    <source>
        <strain evidence="2 3">DSM 23837</strain>
    </source>
</reference>
<proteinExistence type="predicted"/>
<dbReference type="EMBL" id="JAUSTT010000020">
    <property type="protein sequence ID" value="MDQ0177214.1"/>
    <property type="molecule type" value="Genomic_DNA"/>
</dbReference>
<evidence type="ECO:0000259" key="1">
    <source>
        <dbReference type="Pfam" id="PF12146"/>
    </source>
</evidence>
<sequence>METNTPHKQDKMVRKDCPFQAEDGMFIAAYKWFDPSSQHIRGIIQISHGMAEHILRYEAFAYFLVKKGFIVYGHDHRGHGRTAAKEDDIGYFADQDGFEQVVRDMKTFTDKIALAHPNIPIVLFGHSMGSFITRRYIQLYGTDIHGAIISGTGGDPGILGRLGKSIARRECMKRGRRTKSPLLDKLSFGSFNKQFKPNRTPFDWLSRDEKQVDLYIKDEYCGNIFTAGFFADLFDGLHLIHLPQEIAKIPKDLPLLFIAGDRDPVGKNGKAVLKVVEQYKQAGMQQVSVILYEQARHELLQEKNREEVFKDIEAWLSSMI</sequence>